<accession>A0A4P7BA21</accession>
<dbReference type="EMBL" id="CP038026">
    <property type="protein sequence ID" value="QBQ35416.1"/>
    <property type="molecule type" value="Genomic_DNA"/>
</dbReference>
<dbReference type="OrthoDB" id="9115048at2"/>
<gene>
    <name evidence="2" type="ORF">E1742_03980</name>
    <name evidence="1" type="ORF">GCM10007388_39100</name>
</gene>
<sequence>MTTFCVARLAPAPDLLTTDGVLRAASLGATADAHALASGIVAAAQAERAELLAAAAEEARLALAHAQAQVLAEGTALLDGLRAAAQDLCGRAEDIVTDLARQLYERLVLETAPQDRLTASYRRLLQEAPPRLVNAVLRVHPDELSLAEGWEWPAKGDAALPRGACRLEADSGQWRADFSAAASALSDALGELKAGSRHS</sequence>
<evidence type="ECO:0000313" key="1">
    <source>
        <dbReference type="EMBL" id="GGZ01568.1"/>
    </source>
</evidence>
<reference evidence="1" key="1">
    <citation type="journal article" date="2014" name="Int. J. Syst. Evol. Microbiol.">
        <title>Complete genome sequence of Corynebacterium casei LMG S-19264T (=DSM 44701T), isolated from a smear-ripened cheese.</title>
        <authorList>
            <consortium name="US DOE Joint Genome Institute (JGI-PGF)"/>
            <person name="Walter F."/>
            <person name="Albersmeier A."/>
            <person name="Kalinowski J."/>
            <person name="Ruckert C."/>
        </authorList>
    </citation>
    <scope>NUCLEOTIDE SEQUENCE</scope>
    <source>
        <strain evidence="1">KCTC 12344</strain>
    </source>
</reference>
<evidence type="ECO:0000313" key="4">
    <source>
        <dbReference type="Proteomes" id="UP000619512"/>
    </source>
</evidence>
<organism evidence="1 4">
    <name type="scientific">Pseudoduganella plicata</name>
    <dbReference type="NCBI Taxonomy" id="321984"/>
    <lineage>
        <taxon>Bacteria</taxon>
        <taxon>Pseudomonadati</taxon>
        <taxon>Pseudomonadota</taxon>
        <taxon>Betaproteobacteria</taxon>
        <taxon>Burkholderiales</taxon>
        <taxon>Oxalobacteraceae</taxon>
        <taxon>Telluria group</taxon>
        <taxon>Pseudoduganella</taxon>
    </lineage>
</organism>
<evidence type="ECO:0000313" key="2">
    <source>
        <dbReference type="EMBL" id="QBQ35416.1"/>
    </source>
</evidence>
<proteinExistence type="predicted"/>
<dbReference type="Proteomes" id="UP000294359">
    <property type="component" value="Chromosome"/>
</dbReference>
<keyword evidence="3" id="KW-1185">Reference proteome</keyword>
<keyword evidence="2" id="KW-0282">Flagellum</keyword>
<name>A0A4P7BA21_9BURK</name>
<dbReference type="RefSeq" id="WP_134383655.1">
    <property type="nucleotide sequence ID" value="NZ_BMWW01000007.1"/>
</dbReference>
<dbReference type="EMBL" id="BMWW01000007">
    <property type="protein sequence ID" value="GGZ01568.1"/>
    <property type="molecule type" value="Genomic_DNA"/>
</dbReference>
<dbReference type="Proteomes" id="UP000619512">
    <property type="component" value="Unassembled WGS sequence"/>
</dbReference>
<keyword evidence="2" id="KW-0966">Cell projection</keyword>
<reference evidence="2 3" key="2">
    <citation type="submission" date="2019-03" db="EMBL/GenBank/DDBJ databases">
        <title>Draft Genome Sequences of Six Type Strains of the Genus Massilia.</title>
        <authorList>
            <person name="Miess H."/>
            <person name="Frediansyhah A."/>
            <person name="Gross H."/>
        </authorList>
    </citation>
    <scope>NUCLEOTIDE SEQUENCE [LARGE SCALE GENOMIC DNA]</scope>
    <source>
        <strain evidence="2 3">DSM 17505</strain>
    </source>
</reference>
<dbReference type="AlphaFoldDB" id="A0A4P7BA21"/>
<reference evidence="1" key="3">
    <citation type="submission" date="2022-12" db="EMBL/GenBank/DDBJ databases">
        <authorList>
            <person name="Sun Q."/>
            <person name="Kim S."/>
        </authorList>
    </citation>
    <scope>NUCLEOTIDE SEQUENCE</scope>
    <source>
        <strain evidence="1">KCTC 12344</strain>
    </source>
</reference>
<evidence type="ECO:0000313" key="3">
    <source>
        <dbReference type="Proteomes" id="UP000294359"/>
    </source>
</evidence>
<keyword evidence="2" id="KW-0969">Cilium</keyword>
<protein>
    <submittedName>
        <fullName evidence="2">Flagellar biosynthesis/type III secretory pathway protein</fullName>
    </submittedName>
</protein>